<dbReference type="Proteomes" id="UP000187209">
    <property type="component" value="Unassembled WGS sequence"/>
</dbReference>
<evidence type="ECO:0000313" key="1">
    <source>
        <dbReference type="EMBL" id="OMJ88032.1"/>
    </source>
</evidence>
<comment type="caution">
    <text evidence="1">The sequence shown here is derived from an EMBL/GenBank/DDBJ whole genome shotgun (WGS) entry which is preliminary data.</text>
</comment>
<reference evidence="1 2" key="1">
    <citation type="submission" date="2016-11" db="EMBL/GenBank/DDBJ databases">
        <title>The macronuclear genome of Stentor coeruleus: a giant cell with tiny introns.</title>
        <authorList>
            <person name="Slabodnick M."/>
            <person name="Ruby J.G."/>
            <person name="Reiff S.B."/>
            <person name="Swart E.C."/>
            <person name="Gosai S."/>
            <person name="Prabakaran S."/>
            <person name="Witkowska E."/>
            <person name="Larue G.E."/>
            <person name="Fisher S."/>
            <person name="Freeman R.M."/>
            <person name="Gunawardena J."/>
            <person name="Chu W."/>
            <person name="Stover N.A."/>
            <person name="Gregory B.D."/>
            <person name="Nowacki M."/>
            <person name="Derisi J."/>
            <person name="Roy S.W."/>
            <person name="Marshall W.F."/>
            <person name="Sood P."/>
        </authorList>
    </citation>
    <scope>NUCLEOTIDE SEQUENCE [LARGE SCALE GENOMIC DNA]</scope>
    <source>
        <strain evidence="1">WM001</strain>
    </source>
</reference>
<accession>A0A1R2CG83</accession>
<protein>
    <submittedName>
        <fullName evidence="1">Uncharacterized protein</fullName>
    </submittedName>
</protein>
<dbReference type="AlphaFoldDB" id="A0A1R2CG83"/>
<keyword evidence="2" id="KW-1185">Reference proteome</keyword>
<dbReference type="EMBL" id="MPUH01000161">
    <property type="protein sequence ID" value="OMJ88032.1"/>
    <property type="molecule type" value="Genomic_DNA"/>
</dbReference>
<organism evidence="1 2">
    <name type="scientific">Stentor coeruleus</name>
    <dbReference type="NCBI Taxonomy" id="5963"/>
    <lineage>
        <taxon>Eukaryota</taxon>
        <taxon>Sar</taxon>
        <taxon>Alveolata</taxon>
        <taxon>Ciliophora</taxon>
        <taxon>Postciliodesmatophora</taxon>
        <taxon>Heterotrichea</taxon>
        <taxon>Heterotrichida</taxon>
        <taxon>Stentoridae</taxon>
        <taxon>Stentor</taxon>
    </lineage>
</organism>
<proteinExistence type="predicted"/>
<evidence type="ECO:0000313" key="2">
    <source>
        <dbReference type="Proteomes" id="UP000187209"/>
    </source>
</evidence>
<gene>
    <name evidence="1" type="ORF">SteCoe_10102</name>
</gene>
<sequence>MIIMNNYNFNYDIQEQLFLDEQVDYDFCDEKSHNQDNLDLDIGEGHEKCDENTKKDLTKNDIYSLSAIYAKRNSKTITNELQVDCQRYYETFCNETEVKKVSRGRRKAQISTFFNKFETWDPKKDSVINKKAIKREYFNANIYRSFCKAVRCALKGSTPKGNKLAFNYHDITEMKIWRSFSDFVSQNLVFFELQSKPETFPSGNKSRKSSFNLDLMNEFFGNHINRAALDILIKLFFENISIERLQKIFRMSCCKKNGKEVHDFSCYIKWGLLQKLLENEFYKAITN</sequence>
<name>A0A1R2CG83_9CILI</name>